<reference evidence="3" key="1">
    <citation type="journal article" date="2019" name="Int. J. Syst. Evol. Microbiol.">
        <title>The Global Catalogue of Microorganisms (GCM) 10K type strain sequencing project: providing services to taxonomists for standard genome sequencing and annotation.</title>
        <authorList>
            <consortium name="The Broad Institute Genomics Platform"/>
            <consortium name="The Broad Institute Genome Sequencing Center for Infectious Disease"/>
            <person name="Wu L."/>
            <person name="Ma J."/>
        </authorList>
    </citation>
    <scope>NUCLEOTIDE SEQUENCE [LARGE SCALE GENOMIC DNA]</scope>
    <source>
        <strain evidence="3">CGMCC 1.13574</strain>
    </source>
</reference>
<organism evidence="2 3">
    <name type="scientific">Coralloluteibacterium thermophilum</name>
    <dbReference type="NCBI Taxonomy" id="2707049"/>
    <lineage>
        <taxon>Bacteria</taxon>
        <taxon>Pseudomonadati</taxon>
        <taxon>Pseudomonadota</taxon>
        <taxon>Gammaproteobacteria</taxon>
        <taxon>Lysobacterales</taxon>
        <taxon>Lysobacteraceae</taxon>
        <taxon>Coralloluteibacterium</taxon>
    </lineage>
</organism>
<comment type="caution">
    <text evidence="2">The sequence shown here is derived from an EMBL/GenBank/DDBJ whole genome shotgun (WGS) entry which is preliminary data.</text>
</comment>
<evidence type="ECO:0000259" key="1">
    <source>
        <dbReference type="Pfam" id="PF12680"/>
    </source>
</evidence>
<accession>A0ABV9NF70</accession>
<feature type="domain" description="SnoaL-like" evidence="1">
    <location>
        <begin position="56"/>
        <end position="161"/>
    </location>
</feature>
<dbReference type="PANTHER" id="PTHR41252:SF1">
    <property type="entry name" value="BLR2505 PROTEIN"/>
    <property type="match status" value="1"/>
</dbReference>
<dbReference type="InterPro" id="IPR037401">
    <property type="entry name" value="SnoaL-like"/>
</dbReference>
<dbReference type="EMBL" id="JBHSGG010000002">
    <property type="protein sequence ID" value="MFC4726931.1"/>
    <property type="molecule type" value="Genomic_DNA"/>
</dbReference>
<sequence>MPPTHDIDIAASTRTDALRRRLLRIAGAQRALLLPVAAALAAPVQASQSETSAALVTEAFAAWKAGRGGIFELLAEDAVWTVAGSSPVSGTWHGREPFLRDVVAPINARLATPIVPEVVAIVADGTRVVVHWDGHATARDGRTYTNSYAWFLTVADGRITHVTAFLDTWALEALMQRDMDVPGLDAPAVPPAD</sequence>
<evidence type="ECO:0000313" key="3">
    <source>
        <dbReference type="Proteomes" id="UP001595892"/>
    </source>
</evidence>
<dbReference type="Proteomes" id="UP001595892">
    <property type="component" value="Unassembled WGS sequence"/>
</dbReference>
<dbReference type="Gene3D" id="3.10.450.50">
    <property type="match status" value="1"/>
</dbReference>
<protein>
    <submittedName>
        <fullName evidence="2">Nuclear transport factor 2 family protein</fullName>
    </submittedName>
</protein>
<dbReference type="PANTHER" id="PTHR41252">
    <property type="entry name" value="BLR2505 PROTEIN"/>
    <property type="match status" value="1"/>
</dbReference>
<evidence type="ECO:0000313" key="2">
    <source>
        <dbReference type="EMBL" id="MFC4726931.1"/>
    </source>
</evidence>
<keyword evidence="3" id="KW-1185">Reference proteome</keyword>
<dbReference type="RefSeq" id="WP_377002897.1">
    <property type="nucleotide sequence ID" value="NZ_JBHSGG010000002.1"/>
</dbReference>
<name>A0ABV9NF70_9GAMM</name>
<proteinExistence type="predicted"/>
<dbReference type="Pfam" id="PF12680">
    <property type="entry name" value="SnoaL_2"/>
    <property type="match status" value="1"/>
</dbReference>
<dbReference type="InterPro" id="IPR032710">
    <property type="entry name" value="NTF2-like_dom_sf"/>
</dbReference>
<dbReference type="SUPFAM" id="SSF54427">
    <property type="entry name" value="NTF2-like"/>
    <property type="match status" value="1"/>
</dbReference>
<gene>
    <name evidence="2" type="ORF">ACFO3Q_01900</name>
</gene>